<gene>
    <name evidence="2" type="ORF">BSL78_05570</name>
</gene>
<accession>A0A2G8LB67</accession>
<keyword evidence="3" id="KW-1185">Reference proteome</keyword>
<dbReference type="Pfam" id="PF00078">
    <property type="entry name" value="RVT_1"/>
    <property type="match status" value="1"/>
</dbReference>
<comment type="caution">
    <text evidence="2">The sequence shown here is derived from an EMBL/GenBank/DDBJ whole genome shotgun (WGS) entry which is preliminary data.</text>
</comment>
<dbReference type="Gene3D" id="3.30.70.270">
    <property type="match status" value="1"/>
</dbReference>
<evidence type="ECO:0000259" key="1">
    <source>
        <dbReference type="Pfam" id="PF00078"/>
    </source>
</evidence>
<feature type="domain" description="Reverse transcriptase" evidence="1">
    <location>
        <begin position="1"/>
        <end position="66"/>
    </location>
</feature>
<reference evidence="2 3" key="1">
    <citation type="journal article" date="2017" name="PLoS Biol.">
        <title>The sea cucumber genome provides insights into morphological evolution and visceral regeneration.</title>
        <authorList>
            <person name="Zhang X."/>
            <person name="Sun L."/>
            <person name="Yuan J."/>
            <person name="Sun Y."/>
            <person name="Gao Y."/>
            <person name="Zhang L."/>
            <person name="Li S."/>
            <person name="Dai H."/>
            <person name="Hamel J.F."/>
            <person name="Liu C."/>
            <person name="Yu Y."/>
            <person name="Liu S."/>
            <person name="Lin W."/>
            <person name="Guo K."/>
            <person name="Jin S."/>
            <person name="Xu P."/>
            <person name="Storey K.B."/>
            <person name="Huan P."/>
            <person name="Zhang T."/>
            <person name="Zhou Y."/>
            <person name="Zhang J."/>
            <person name="Lin C."/>
            <person name="Li X."/>
            <person name="Xing L."/>
            <person name="Huo D."/>
            <person name="Sun M."/>
            <person name="Wang L."/>
            <person name="Mercier A."/>
            <person name="Li F."/>
            <person name="Yang H."/>
            <person name="Xiang J."/>
        </authorList>
    </citation>
    <scope>NUCLEOTIDE SEQUENCE [LARGE SCALE GENOMIC DNA]</scope>
    <source>
        <strain evidence="2">Shaxun</strain>
        <tissue evidence="2">Muscle</tissue>
    </source>
</reference>
<evidence type="ECO:0000313" key="2">
    <source>
        <dbReference type="EMBL" id="PIK57506.1"/>
    </source>
</evidence>
<evidence type="ECO:0000313" key="3">
    <source>
        <dbReference type="Proteomes" id="UP000230750"/>
    </source>
</evidence>
<dbReference type="FunFam" id="3.30.70.270:FF:000003">
    <property type="entry name" value="Transposon Ty3-G Gag-Pol polyprotein"/>
    <property type="match status" value="1"/>
</dbReference>
<sequence>MERVLKGLQWQTCLLYLDDVIVYGDSFEKTLKRLAGVFQRLREAKLKLNPKKCNLFRREVNYLGHVVSSEGIAPDPEKVRCVLEWPTPCSTTEVRSVVVRRVMFILSPICKGILPYLRTFVSPN</sequence>
<dbReference type="AlphaFoldDB" id="A0A2G8LB67"/>
<dbReference type="Proteomes" id="UP000230750">
    <property type="component" value="Unassembled WGS sequence"/>
</dbReference>
<dbReference type="InterPro" id="IPR043502">
    <property type="entry name" value="DNA/RNA_pol_sf"/>
</dbReference>
<name>A0A2G8LB67_STIJA</name>
<proteinExistence type="predicted"/>
<dbReference type="SUPFAM" id="SSF56672">
    <property type="entry name" value="DNA/RNA polymerases"/>
    <property type="match status" value="1"/>
</dbReference>
<dbReference type="InterPro" id="IPR051320">
    <property type="entry name" value="Viral_Replic_Matur_Polypro"/>
</dbReference>
<dbReference type="OrthoDB" id="427924at2759"/>
<dbReference type="InterPro" id="IPR043128">
    <property type="entry name" value="Rev_trsase/Diguanyl_cyclase"/>
</dbReference>
<protein>
    <recommendedName>
        <fullName evidence="1">Reverse transcriptase domain-containing protein</fullName>
    </recommendedName>
</protein>
<dbReference type="InterPro" id="IPR000477">
    <property type="entry name" value="RT_dom"/>
</dbReference>
<dbReference type="PANTHER" id="PTHR33064:SF37">
    <property type="entry name" value="RIBONUCLEASE H"/>
    <property type="match status" value="1"/>
</dbReference>
<organism evidence="2 3">
    <name type="scientific">Stichopus japonicus</name>
    <name type="common">Sea cucumber</name>
    <dbReference type="NCBI Taxonomy" id="307972"/>
    <lineage>
        <taxon>Eukaryota</taxon>
        <taxon>Metazoa</taxon>
        <taxon>Echinodermata</taxon>
        <taxon>Eleutherozoa</taxon>
        <taxon>Echinozoa</taxon>
        <taxon>Holothuroidea</taxon>
        <taxon>Aspidochirotacea</taxon>
        <taxon>Aspidochirotida</taxon>
        <taxon>Stichopodidae</taxon>
        <taxon>Apostichopus</taxon>
    </lineage>
</organism>
<dbReference type="PANTHER" id="PTHR33064">
    <property type="entry name" value="POL PROTEIN"/>
    <property type="match status" value="1"/>
</dbReference>
<dbReference type="EMBL" id="MRZV01000140">
    <property type="protein sequence ID" value="PIK57506.1"/>
    <property type="molecule type" value="Genomic_DNA"/>
</dbReference>